<evidence type="ECO:0000259" key="1">
    <source>
        <dbReference type="PROSITE" id="PS51186"/>
    </source>
</evidence>
<dbReference type="InterPro" id="IPR016181">
    <property type="entry name" value="Acyl_CoA_acyltransferase"/>
</dbReference>
<name>A0A7W7Q262_9PSEU</name>
<dbReference type="InterPro" id="IPR038764">
    <property type="entry name" value="GNAT_N_AcTrfase_prd"/>
</dbReference>
<protein>
    <submittedName>
        <fullName evidence="2">Putative GNAT superfamily acetyltransferase</fullName>
    </submittedName>
</protein>
<keyword evidence="3" id="KW-1185">Reference proteome</keyword>
<feature type="domain" description="N-acetyltransferase" evidence="1">
    <location>
        <begin position="34"/>
        <end position="185"/>
    </location>
</feature>
<dbReference type="GO" id="GO:0016747">
    <property type="term" value="F:acyltransferase activity, transferring groups other than amino-acyl groups"/>
    <property type="evidence" value="ECO:0007669"/>
    <property type="project" value="InterPro"/>
</dbReference>
<gene>
    <name evidence="2" type="ORF">FHR82_001643</name>
</gene>
<organism evidence="2 3">
    <name type="scientific">Actinophytocola algeriensis</name>
    <dbReference type="NCBI Taxonomy" id="1768010"/>
    <lineage>
        <taxon>Bacteria</taxon>
        <taxon>Bacillati</taxon>
        <taxon>Actinomycetota</taxon>
        <taxon>Actinomycetes</taxon>
        <taxon>Pseudonocardiales</taxon>
        <taxon>Pseudonocardiaceae</taxon>
    </lineage>
</organism>
<dbReference type="PANTHER" id="PTHR41700">
    <property type="entry name" value="GCN5-RELATED N-ACETYLTRANSFERASE"/>
    <property type="match status" value="1"/>
</dbReference>
<dbReference type="InterPro" id="IPR000182">
    <property type="entry name" value="GNAT_dom"/>
</dbReference>
<comment type="caution">
    <text evidence="2">The sequence shown here is derived from an EMBL/GenBank/DDBJ whole genome shotgun (WGS) entry which is preliminary data.</text>
</comment>
<dbReference type="Gene3D" id="3.40.630.30">
    <property type="match status" value="1"/>
</dbReference>
<dbReference type="PANTHER" id="PTHR41700:SF1">
    <property type="entry name" value="N-ACETYLTRANSFERASE DOMAIN-CONTAINING PROTEIN"/>
    <property type="match status" value="1"/>
</dbReference>
<accession>A0A7W7Q262</accession>
<evidence type="ECO:0000313" key="3">
    <source>
        <dbReference type="Proteomes" id="UP000520767"/>
    </source>
</evidence>
<evidence type="ECO:0000313" key="2">
    <source>
        <dbReference type="EMBL" id="MBB4905426.1"/>
    </source>
</evidence>
<dbReference type="PROSITE" id="PS51186">
    <property type="entry name" value="GNAT"/>
    <property type="match status" value="1"/>
</dbReference>
<dbReference type="Proteomes" id="UP000520767">
    <property type="component" value="Unassembled WGS sequence"/>
</dbReference>
<keyword evidence="2" id="KW-0808">Transferase</keyword>
<proteinExistence type="predicted"/>
<dbReference type="SUPFAM" id="SSF55729">
    <property type="entry name" value="Acyl-CoA N-acyltransferases (Nat)"/>
    <property type="match status" value="1"/>
</dbReference>
<dbReference type="RefSeq" id="WP_376706391.1">
    <property type="nucleotide sequence ID" value="NZ_JACHJQ010000002.1"/>
</dbReference>
<reference evidence="2 3" key="1">
    <citation type="submission" date="2020-08" db="EMBL/GenBank/DDBJ databases">
        <title>Genomic Encyclopedia of Type Strains, Phase III (KMG-III): the genomes of soil and plant-associated and newly described type strains.</title>
        <authorList>
            <person name="Whitman W."/>
        </authorList>
    </citation>
    <scope>NUCLEOTIDE SEQUENCE [LARGE SCALE GENOMIC DNA]</scope>
    <source>
        <strain evidence="2 3">CECT 8960</strain>
    </source>
</reference>
<dbReference type="EMBL" id="JACHJQ010000002">
    <property type="protein sequence ID" value="MBB4905426.1"/>
    <property type="molecule type" value="Genomic_DNA"/>
</dbReference>
<dbReference type="AlphaFoldDB" id="A0A7W7Q262"/>
<sequence length="285" mass="29969">MTNADEVTSMDAVTDLTTAPPGIDAAAAARAARVTVRELTTIDDFAGVCALFQEIWQPDPASPLVTTELLRALTKAGNYLSGAFDGDRLVGACVGFFGAPADGTMHSHIAGVSASAGGRHIGYALKLHQRVWAMNRGIGVIAWTFDPLVARNAWFNLGKLGATAAEYLPNFYGGMHDVVNGGDDTDRLLVHWDLRHPTGFAGIPGHAVVALGRAADGAPAPGVTAGETLLVAVPSDITAMRAADPSRAKEWRVAVRDVLGGLLADGARVAGFDRAGWYVVRWEDR</sequence>